<keyword evidence="9" id="KW-0560">Oxidoreductase</keyword>
<feature type="domain" description="NADH:quinone oxidoreductase/Mrp antiporter transmembrane" evidence="8">
    <location>
        <begin position="140"/>
        <end position="436"/>
    </location>
</feature>
<feature type="transmembrane region" description="Helical" evidence="7">
    <location>
        <begin position="93"/>
        <end position="114"/>
    </location>
</feature>
<feature type="transmembrane region" description="Helical" evidence="7">
    <location>
        <begin position="6"/>
        <end position="24"/>
    </location>
</feature>
<feature type="transmembrane region" description="Helical" evidence="7">
    <location>
        <begin position="126"/>
        <end position="150"/>
    </location>
</feature>
<feature type="transmembrane region" description="Helical" evidence="7">
    <location>
        <begin position="391"/>
        <end position="413"/>
    </location>
</feature>
<keyword evidence="4 7" id="KW-1133">Transmembrane helix</keyword>
<dbReference type="GO" id="GO:0016491">
    <property type="term" value="F:oxidoreductase activity"/>
    <property type="evidence" value="ECO:0007669"/>
    <property type="project" value="UniProtKB-KW"/>
</dbReference>
<dbReference type="RefSeq" id="WP_043906240.1">
    <property type="nucleotide sequence ID" value="NZ_CM002692.1"/>
</dbReference>
<evidence type="ECO:0000313" key="9">
    <source>
        <dbReference type="EMBL" id="EZP75292.1"/>
    </source>
</evidence>
<feature type="transmembrane region" description="Helical" evidence="7">
    <location>
        <begin position="227"/>
        <end position="245"/>
    </location>
</feature>
<feature type="transmembrane region" description="Helical" evidence="7">
    <location>
        <begin position="294"/>
        <end position="315"/>
    </location>
</feature>
<proteinExistence type="inferred from homology"/>
<name>A0ABC9VB34_9BACL</name>
<evidence type="ECO:0000256" key="6">
    <source>
        <dbReference type="RuleBase" id="RU000320"/>
    </source>
</evidence>
<evidence type="ECO:0000256" key="2">
    <source>
        <dbReference type="ARBA" id="ARBA00009025"/>
    </source>
</evidence>
<dbReference type="InterPro" id="IPR003918">
    <property type="entry name" value="NADH_UbQ_OxRdtase"/>
</dbReference>
<dbReference type="PANTHER" id="PTHR43507:SF1">
    <property type="entry name" value="NADH-UBIQUINONE OXIDOREDUCTASE CHAIN 4"/>
    <property type="match status" value="1"/>
</dbReference>
<keyword evidence="10" id="KW-1185">Reference proteome</keyword>
<feature type="transmembrane region" description="Helical" evidence="7">
    <location>
        <begin position="185"/>
        <end position="206"/>
    </location>
</feature>
<dbReference type="NCBIfam" id="TIGR01972">
    <property type="entry name" value="NDH_I_M"/>
    <property type="match status" value="1"/>
</dbReference>
<organism evidence="9 10">
    <name type="scientific">Parageobacillus genomosp. 1</name>
    <dbReference type="NCBI Taxonomy" id="1295642"/>
    <lineage>
        <taxon>Bacteria</taxon>
        <taxon>Bacillati</taxon>
        <taxon>Bacillota</taxon>
        <taxon>Bacilli</taxon>
        <taxon>Bacillales</taxon>
        <taxon>Anoxybacillaceae</taxon>
        <taxon>Parageobacillus</taxon>
    </lineage>
</organism>
<feature type="transmembrane region" description="Helical" evidence="7">
    <location>
        <begin position="353"/>
        <end position="371"/>
    </location>
</feature>
<evidence type="ECO:0000313" key="10">
    <source>
        <dbReference type="Proteomes" id="UP000023566"/>
    </source>
</evidence>
<gene>
    <name evidence="9" type="ORF">H839_17368</name>
</gene>
<dbReference type="PANTHER" id="PTHR43507">
    <property type="entry name" value="NADH-UBIQUINONE OXIDOREDUCTASE CHAIN 4"/>
    <property type="match status" value="1"/>
</dbReference>
<feature type="transmembrane region" description="Helical" evidence="7">
    <location>
        <begin position="36"/>
        <end position="55"/>
    </location>
</feature>
<comment type="subcellular location">
    <subcellularLocation>
        <location evidence="1">Cell membrane</location>
        <topology evidence="1">Multi-pass membrane protein</topology>
    </subcellularLocation>
    <subcellularLocation>
        <location evidence="6">Membrane</location>
        <topology evidence="6">Multi-pass membrane protein</topology>
    </subcellularLocation>
</comment>
<dbReference type="EMBL" id="AOTZ01000009">
    <property type="protein sequence ID" value="EZP75292.1"/>
    <property type="molecule type" value="Genomic_DNA"/>
</dbReference>
<evidence type="ECO:0000256" key="3">
    <source>
        <dbReference type="ARBA" id="ARBA00022692"/>
    </source>
</evidence>
<protein>
    <submittedName>
        <fullName evidence="9">NADH:ubiquinone oxidoreductase subunit M</fullName>
        <ecNumber evidence="9">1.6.5.11</ecNumber>
    </submittedName>
</protein>
<reference evidence="9 10" key="1">
    <citation type="journal article" date="2014" name="Appl. Microbiol. Biotechnol.">
        <title>Transformable facultative thermophile Geobacillus stearothermophilus NUB3621 as a host strain for metabolic engineering.</title>
        <authorList>
            <person name="Blanchard K."/>
            <person name="Robic S."/>
            <person name="Matsumura I."/>
        </authorList>
    </citation>
    <scope>NUCLEOTIDE SEQUENCE [LARGE SCALE GENOMIC DNA]</scope>
    <source>
        <strain evidence="9 10">NUB3621</strain>
    </source>
</reference>
<accession>A0ABC9VB34</accession>
<dbReference type="EC" id="1.6.5.11" evidence="9"/>
<sequence length="508" mass="55691">MNGTYFLSLLIFSPLLGVILLAFVPKTQERTVKLLGFLSTLPPLLLSLFAFSQYLRGYRLEHLAEKHDWVRFADFPFLTESTYLIRYELNIDGFSLVMIVLTSLLATLAAAASIHIKKEWKGYFQLFLLLEIGMLGVFAAGNMILFFIFLEMTLVPMFFLVGKWGGFDRERAAYSYLLYNGLGSAILLIVILVLFARAGTSNLVLLKEMLHNPVAQVQLIAPLSKELRLWLFVALFIAFGIKLPIVPFHRWMLRVHVEAPPAIVMLHAGVLLKIGAYGLIRFGIGLFPDQFRHFAFWIAVLGVVNLLYGAFLAFVQEEFKMVLAYSSVSHMGIILIGLGALNEAGIQGAIFQAVSHGLIAAFLFLLVSILYERTNTTAIDRLGGLAKAMPLTAGCLLAGAMASLGLPGMSGFISEFTAFLGLFQVRPVVAAIGTLGIIMTAVYMLRAVLNMTFGPSRRDGVQALDMSAGEAVPAFILLALIVAVGVYPYMLAKPLQAAIEMMMNGLGG</sequence>
<dbReference type="Pfam" id="PF00361">
    <property type="entry name" value="Proton_antipo_M"/>
    <property type="match status" value="1"/>
</dbReference>
<evidence type="ECO:0000256" key="5">
    <source>
        <dbReference type="ARBA" id="ARBA00023136"/>
    </source>
</evidence>
<evidence type="ECO:0000259" key="8">
    <source>
        <dbReference type="Pfam" id="PF00361"/>
    </source>
</evidence>
<comment type="similarity">
    <text evidence="2">Belongs to the complex I subunit 4 family.</text>
</comment>
<dbReference type="Proteomes" id="UP000023566">
    <property type="component" value="Chromosome"/>
</dbReference>
<feature type="transmembrane region" description="Helical" evidence="7">
    <location>
        <begin position="425"/>
        <end position="445"/>
    </location>
</feature>
<dbReference type="InterPro" id="IPR001750">
    <property type="entry name" value="ND/Mrp_TM"/>
</dbReference>
<evidence type="ECO:0000256" key="4">
    <source>
        <dbReference type="ARBA" id="ARBA00022989"/>
    </source>
</evidence>
<keyword evidence="3 6" id="KW-0812">Transmembrane</keyword>
<dbReference type="InterPro" id="IPR010227">
    <property type="entry name" value="NADH_Q_OxRdtase_chainM/4"/>
</dbReference>
<comment type="caution">
    <text evidence="9">The sequence shown here is derived from an EMBL/GenBank/DDBJ whole genome shotgun (WGS) entry which is preliminary data.</text>
</comment>
<dbReference type="GO" id="GO:0005886">
    <property type="term" value="C:plasma membrane"/>
    <property type="evidence" value="ECO:0007669"/>
    <property type="project" value="UniProtKB-SubCell"/>
</dbReference>
<feature type="transmembrane region" description="Helical" evidence="7">
    <location>
        <begin position="265"/>
        <end position="287"/>
    </location>
</feature>
<dbReference type="AlphaFoldDB" id="A0ABC9VB34"/>
<evidence type="ECO:0000256" key="1">
    <source>
        <dbReference type="ARBA" id="ARBA00004651"/>
    </source>
</evidence>
<feature type="transmembrane region" description="Helical" evidence="7">
    <location>
        <begin position="471"/>
        <end position="492"/>
    </location>
</feature>
<dbReference type="PRINTS" id="PR01437">
    <property type="entry name" value="NUOXDRDTASE4"/>
</dbReference>
<evidence type="ECO:0000256" key="7">
    <source>
        <dbReference type="SAM" id="Phobius"/>
    </source>
</evidence>
<keyword evidence="5 7" id="KW-0472">Membrane</keyword>
<feature type="transmembrane region" description="Helical" evidence="7">
    <location>
        <begin position="321"/>
        <end position="341"/>
    </location>
</feature>